<dbReference type="SMART" id="SM00388">
    <property type="entry name" value="HisKA"/>
    <property type="match status" value="1"/>
</dbReference>
<dbReference type="SUPFAM" id="SSF52172">
    <property type="entry name" value="CheY-like"/>
    <property type="match status" value="1"/>
</dbReference>
<dbReference type="Gene3D" id="1.10.287.130">
    <property type="match status" value="1"/>
</dbReference>
<dbReference type="SMART" id="SM00086">
    <property type="entry name" value="PAC"/>
    <property type="match status" value="4"/>
</dbReference>
<dbReference type="Proteomes" id="UP000295270">
    <property type="component" value="Unassembled WGS sequence"/>
</dbReference>
<dbReference type="PROSITE" id="PS50109">
    <property type="entry name" value="HIS_KIN"/>
    <property type="match status" value="1"/>
</dbReference>
<dbReference type="Pfam" id="PF13188">
    <property type="entry name" value="PAS_8"/>
    <property type="match status" value="1"/>
</dbReference>
<evidence type="ECO:0000256" key="3">
    <source>
        <dbReference type="ARBA" id="ARBA00022553"/>
    </source>
</evidence>
<gene>
    <name evidence="12" type="ORF">D0809_20835</name>
    <name evidence="11" type="ORF">EV142_10987</name>
</gene>
<dbReference type="InterPro" id="IPR005467">
    <property type="entry name" value="His_kinase_dom"/>
</dbReference>
<evidence type="ECO:0000259" key="8">
    <source>
        <dbReference type="PROSITE" id="PS50110"/>
    </source>
</evidence>
<dbReference type="PROSITE" id="PS50112">
    <property type="entry name" value="PAS"/>
    <property type="match status" value="2"/>
</dbReference>
<dbReference type="InterPro" id="IPR001789">
    <property type="entry name" value="Sig_transdc_resp-reg_receiver"/>
</dbReference>
<accession>A0A4Y7U7E9</accession>
<keyword evidence="13" id="KW-1185">Reference proteome</keyword>
<dbReference type="SUPFAM" id="SSF55785">
    <property type="entry name" value="PYP-like sensor domain (PAS domain)"/>
    <property type="match status" value="4"/>
</dbReference>
<dbReference type="Pfam" id="PF02518">
    <property type="entry name" value="HATPase_c"/>
    <property type="match status" value="1"/>
</dbReference>
<comment type="caution">
    <text evidence="6">Lacks conserved residue(s) required for the propagation of feature annotation.</text>
</comment>
<dbReference type="InterPro" id="IPR000700">
    <property type="entry name" value="PAS-assoc_C"/>
</dbReference>
<dbReference type="GO" id="GO:0000155">
    <property type="term" value="F:phosphorelay sensor kinase activity"/>
    <property type="evidence" value="ECO:0007669"/>
    <property type="project" value="InterPro"/>
</dbReference>
<dbReference type="NCBIfam" id="TIGR00229">
    <property type="entry name" value="sensory_box"/>
    <property type="match status" value="3"/>
</dbReference>
<name>A0A4Y7U7E9_9FLAO</name>
<dbReference type="Pfam" id="PF13426">
    <property type="entry name" value="PAS_9"/>
    <property type="match status" value="2"/>
</dbReference>
<dbReference type="Gene3D" id="3.40.50.2300">
    <property type="match status" value="1"/>
</dbReference>
<reference evidence="12 14" key="2">
    <citation type="journal article" date="2018" name="Syst. Appl. Microbiol.">
        <title>Flavobacterium circumlabens sp. nov. and Flavobacterium cupreum sp. nov., two psychrotrophic species isolated from Antarctic environmental samples.</title>
        <authorList>
            <person name="Kralova S."/>
            <person name="Busse H.J."/>
            <person name="Svec P."/>
            <person name="Maslanova I."/>
            <person name="Stankova E."/>
            <person name="Bartak M."/>
            <person name="Sedlacek I."/>
        </authorList>
    </citation>
    <scope>NUCLEOTIDE SEQUENCE [LARGE SCALE GENOMIC DNA]</scope>
    <source>
        <strain evidence="12 14">CCM 8828</strain>
    </source>
</reference>
<evidence type="ECO:0000259" key="7">
    <source>
        <dbReference type="PROSITE" id="PS50109"/>
    </source>
</evidence>
<evidence type="ECO:0000256" key="4">
    <source>
        <dbReference type="ARBA" id="ARBA00022679"/>
    </source>
</evidence>
<evidence type="ECO:0000256" key="2">
    <source>
        <dbReference type="ARBA" id="ARBA00012438"/>
    </source>
</evidence>
<evidence type="ECO:0000259" key="10">
    <source>
        <dbReference type="PROSITE" id="PS50113"/>
    </source>
</evidence>
<evidence type="ECO:0000256" key="6">
    <source>
        <dbReference type="PROSITE-ProRule" id="PRU00169"/>
    </source>
</evidence>
<dbReference type="InterPro" id="IPR011006">
    <property type="entry name" value="CheY-like_superfamily"/>
</dbReference>
<dbReference type="PANTHER" id="PTHR43304">
    <property type="entry name" value="PHYTOCHROME-LIKE PROTEIN CPH1"/>
    <property type="match status" value="1"/>
</dbReference>
<dbReference type="CDD" id="cd00082">
    <property type="entry name" value="HisKA"/>
    <property type="match status" value="1"/>
</dbReference>
<dbReference type="SMART" id="SM00387">
    <property type="entry name" value="HATPase_c"/>
    <property type="match status" value="1"/>
</dbReference>
<keyword evidence="4" id="KW-0808">Transferase</keyword>
<evidence type="ECO:0000313" key="13">
    <source>
        <dbReference type="Proteomes" id="UP000295270"/>
    </source>
</evidence>
<evidence type="ECO:0000313" key="11">
    <source>
        <dbReference type="EMBL" id="TCN53104.1"/>
    </source>
</evidence>
<feature type="domain" description="Histidine kinase" evidence="7">
    <location>
        <begin position="692"/>
        <end position="904"/>
    </location>
</feature>
<evidence type="ECO:0000256" key="5">
    <source>
        <dbReference type="ARBA" id="ARBA00022777"/>
    </source>
</evidence>
<dbReference type="EMBL" id="SLWA01000009">
    <property type="protein sequence ID" value="TCN53104.1"/>
    <property type="molecule type" value="Genomic_DNA"/>
</dbReference>
<dbReference type="PROSITE" id="PS50110">
    <property type="entry name" value="RESPONSE_REGULATORY"/>
    <property type="match status" value="1"/>
</dbReference>
<dbReference type="EMBL" id="QWDN01000009">
    <property type="protein sequence ID" value="TEB42345.1"/>
    <property type="molecule type" value="Genomic_DNA"/>
</dbReference>
<dbReference type="InterPro" id="IPR035965">
    <property type="entry name" value="PAS-like_dom_sf"/>
</dbReference>
<dbReference type="Pfam" id="PF08448">
    <property type="entry name" value="PAS_4"/>
    <property type="match status" value="1"/>
</dbReference>
<reference evidence="11" key="3">
    <citation type="submission" date="2019-03" db="EMBL/GenBank/DDBJ databases">
        <authorList>
            <person name="Whitman W."/>
            <person name="Huntemann M."/>
            <person name="Clum A."/>
            <person name="Pillay M."/>
            <person name="Palaniappan K."/>
            <person name="Varghese N."/>
            <person name="Mikhailova N."/>
            <person name="Stamatis D."/>
            <person name="Reddy T."/>
            <person name="Daum C."/>
            <person name="Shapiro N."/>
            <person name="Ivanova N."/>
            <person name="Kyrpides N."/>
            <person name="Woyke T."/>
        </authorList>
    </citation>
    <scope>NUCLEOTIDE SEQUENCE</scope>
    <source>
        <strain evidence="11">P5626</strain>
    </source>
</reference>
<evidence type="ECO:0000313" key="14">
    <source>
        <dbReference type="Proteomes" id="UP000298340"/>
    </source>
</evidence>
<dbReference type="EC" id="2.7.13.3" evidence="2"/>
<dbReference type="CDD" id="cd00075">
    <property type="entry name" value="HATPase"/>
    <property type="match status" value="1"/>
</dbReference>
<dbReference type="Gene3D" id="3.30.565.10">
    <property type="entry name" value="Histidine kinase-like ATPase, C-terminal domain"/>
    <property type="match status" value="1"/>
</dbReference>
<dbReference type="InterPro" id="IPR036890">
    <property type="entry name" value="HATPase_C_sf"/>
</dbReference>
<feature type="domain" description="PAS" evidence="9">
    <location>
        <begin position="549"/>
        <end position="598"/>
    </location>
</feature>
<feature type="domain" description="Response regulatory" evidence="8">
    <location>
        <begin position="7"/>
        <end position="123"/>
    </location>
</feature>
<comment type="caution">
    <text evidence="12">The sequence shown here is derived from an EMBL/GenBank/DDBJ whole genome shotgun (WGS) entry which is preliminary data.</text>
</comment>
<dbReference type="PRINTS" id="PR00344">
    <property type="entry name" value="BCTRLSENSOR"/>
</dbReference>
<comment type="catalytic activity">
    <reaction evidence="1">
        <text>ATP + protein L-histidine = ADP + protein N-phospho-L-histidine.</text>
        <dbReference type="EC" id="2.7.13.3"/>
    </reaction>
</comment>
<dbReference type="CDD" id="cd00156">
    <property type="entry name" value="REC"/>
    <property type="match status" value="1"/>
</dbReference>
<dbReference type="SUPFAM" id="SSF47384">
    <property type="entry name" value="Homodimeric domain of signal transducing histidine kinase"/>
    <property type="match status" value="1"/>
</dbReference>
<protein>
    <recommendedName>
        <fullName evidence="2">histidine kinase</fullName>
        <ecNumber evidence="2">2.7.13.3</ecNumber>
    </recommendedName>
</protein>
<dbReference type="Pfam" id="PF00512">
    <property type="entry name" value="HisKA"/>
    <property type="match status" value="1"/>
</dbReference>
<dbReference type="Gene3D" id="3.30.450.20">
    <property type="entry name" value="PAS domain"/>
    <property type="match status" value="4"/>
</dbReference>
<dbReference type="FunFam" id="3.30.565.10:FF:000006">
    <property type="entry name" value="Sensor histidine kinase WalK"/>
    <property type="match status" value="1"/>
</dbReference>
<sequence length="905" mass="103284">MTAMKTKILIAEQNPAAIEWIQHELKTGIINCIVEIVSSKKAYEAALHHFKPDLILSNDTFPSFDGMALFRMKQKLTPQTPFIFVVPAITVEKAIALIQIGVNDIVFKTDLNSLTSKVNSALKKSRKTRETYQTEAERTIMPRYSITESKTTKEKSDPITASQESLQDLGKILDFSMDLICSCDENGKFIWVNKASERILGYRPEELIGRLYIDLLFPEDAETSVHTDFDSSNGGQLPIFENRFRHSNGSTVYLQWSAVWDDVKKMSYYTGRDITAKKNVEKAFEIERRRFSNLFSHAPSSMAILKGPNHVFELANELYLQLIDTKDIIGKPVKEVLPELETQGIFEILDTVYKTGETFSANEMLIEFNRSGNEKPEDSYLNFICQAHRDTDNNIDGILVFANDVTEQVLSRKKIEEREKMYKELIYKLPVATYSCDHKGRIVIYNKAAVALWGRKPEIGKDLWYDSWKSNAAKNNPEPLSFCSLSTALTEEDSNPSKQIIIERPNGDKRYVLPYPVPFRDAEGQITGAVIVLADITEMKLAQKELKKSEKKYRYLFDNNPMPMWVIDLVTFKFLDVNKMAILQYGYSRDEFLSMTALDIRPSNDKNHFIKCSDPSEINRSNYNRGKWNHLRKDGSVFPVEIIAHDIMYEGSRARLILSNDISDRTKAEINLEKRNKELLKTNSELDKFVYSVSHDLRSPLTSILGLLSFIETESREPDTVTHAEMIHSSINRLDDFIKNILSYSRNKRTGLEVEKISIKETLSEVVNSLQSTRDAKGIHYEIAVQEQQPFYTDRLRFNTILENLISNAIKYQKKEESGRSVKIAGHSDPENLHLTITDNGIGIAPAYHQKIYDMFFRLSGKKEGSGIGLYIVKDAIEILQGSIAIQSEEGIGTTFIITLKNLKP</sequence>
<dbReference type="PROSITE" id="PS50113">
    <property type="entry name" value="PAC"/>
    <property type="match status" value="1"/>
</dbReference>
<proteinExistence type="predicted"/>
<dbReference type="InterPro" id="IPR001610">
    <property type="entry name" value="PAC"/>
</dbReference>
<dbReference type="InterPro" id="IPR004358">
    <property type="entry name" value="Sig_transdc_His_kin-like_C"/>
</dbReference>
<feature type="domain" description="PAC" evidence="10">
    <location>
        <begin position="496"/>
        <end position="548"/>
    </location>
</feature>
<evidence type="ECO:0000259" key="9">
    <source>
        <dbReference type="PROSITE" id="PS50112"/>
    </source>
</evidence>
<dbReference type="Pfam" id="PF00072">
    <property type="entry name" value="Response_reg"/>
    <property type="match status" value="1"/>
</dbReference>
<dbReference type="SMART" id="SM00091">
    <property type="entry name" value="PAS"/>
    <property type="match status" value="4"/>
</dbReference>
<dbReference type="InterPro" id="IPR000014">
    <property type="entry name" value="PAS"/>
</dbReference>
<dbReference type="Proteomes" id="UP000298340">
    <property type="component" value="Unassembled WGS sequence"/>
</dbReference>
<organism evidence="12 14">
    <name type="scientific">Flavobacterium circumlabens</name>
    <dbReference type="NCBI Taxonomy" id="2133765"/>
    <lineage>
        <taxon>Bacteria</taxon>
        <taxon>Pseudomonadati</taxon>
        <taxon>Bacteroidota</taxon>
        <taxon>Flavobacteriia</taxon>
        <taxon>Flavobacteriales</taxon>
        <taxon>Flavobacteriaceae</taxon>
        <taxon>Flavobacterium</taxon>
    </lineage>
</organism>
<dbReference type="InterPro" id="IPR003661">
    <property type="entry name" value="HisK_dim/P_dom"/>
</dbReference>
<evidence type="ECO:0000256" key="1">
    <source>
        <dbReference type="ARBA" id="ARBA00000085"/>
    </source>
</evidence>
<dbReference type="PANTHER" id="PTHR43304:SF1">
    <property type="entry name" value="PAC DOMAIN-CONTAINING PROTEIN"/>
    <property type="match status" value="1"/>
</dbReference>
<keyword evidence="5" id="KW-0418">Kinase</keyword>
<dbReference type="CDD" id="cd00130">
    <property type="entry name" value="PAS"/>
    <property type="match status" value="3"/>
</dbReference>
<feature type="domain" description="PAS" evidence="9">
    <location>
        <begin position="165"/>
        <end position="222"/>
    </location>
</feature>
<dbReference type="InterPro" id="IPR052162">
    <property type="entry name" value="Sensor_kinase/Photoreceptor"/>
</dbReference>
<keyword evidence="3" id="KW-0597">Phosphoprotein</keyword>
<reference evidence="11 13" key="1">
    <citation type="journal article" date="2015" name="Stand. Genomic Sci.">
        <title>Genomic Encyclopedia of Bacterial and Archaeal Type Strains, Phase III: the genomes of soil and plant-associated and newly described type strains.</title>
        <authorList>
            <person name="Whitman W.B."/>
            <person name="Woyke T."/>
            <person name="Klenk H.P."/>
            <person name="Zhou Y."/>
            <person name="Lilburn T.G."/>
            <person name="Beck B.J."/>
            <person name="De Vos P."/>
            <person name="Vandamme P."/>
            <person name="Eisen J.A."/>
            <person name="Garrity G."/>
            <person name="Hugenholtz P."/>
            <person name="Kyrpides N.C."/>
        </authorList>
    </citation>
    <scope>NUCLEOTIDE SEQUENCE [LARGE SCALE GENOMIC DNA]</scope>
    <source>
        <strain evidence="11 13">P5626</strain>
    </source>
</reference>
<dbReference type="InterPro" id="IPR013656">
    <property type="entry name" value="PAS_4"/>
</dbReference>
<evidence type="ECO:0000313" key="12">
    <source>
        <dbReference type="EMBL" id="TEB42345.1"/>
    </source>
</evidence>
<dbReference type="InterPro" id="IPR003594">
    <property type="entry name" value="HATPase_dom"/>
</dbReference>
<dbReference type="AlphaFoldDB" id="A0A4Y7U7E9"/>
<dbReference type="InterPro" id="IPR036097">
    <property type="entry name" value="HisK_dim/P_sf"/>
</dbReference>
<dbReference type="SUPFAM" id="SSF55874">
    <property type="entry name" value="ATPase domain of HSP90 chaperone/DNA topoisomerase II/histidine kinase"/>
    <property type="match status" value="1"/>
</dbReference>